<keyword evidence="12 18" id="KW-1133">Transmembrane helix</keyword>
<feature type="transmembrane region" description="Helical" evidence="18">
    <location>
        <begin position="320"/>
        <end position="340"/>
    </location>
</feature>
<feature type="transmembrane region" description="Helical" evidence="18">
    <location>
        <begin position="149"/>
        <end position="168"/>
    </location>
</feature>
<comment type="function">
    <text evidence="18">Core subunit of the mitochondrial membrane respiratory chain NADH dehydrogenase (Complex I) which catalyzes electron transfer from NADH through the respiratory chain, using ubiquinone as an electron acceptor. Essential for the catalytic activity and assembly of complex I.</text>
</comment>
<evidence type="ECO:0000256" key="6">
    <source>
        <dbReference type="ARBA" id="ARBA00022448"/>
    </source>
</evidence>
<sequence>MTLLYKIVFLSTLMAGTLVSISSNSWLGVWMGLEMNLLSFIPLMNNSKNPRSTEASLKYFISQALASMVLLMAMMINSVYSDLSSNLLLKEMPCMWMTTALFIKMGAAPFHFWFPEVMEGLSWMNALVLLTWQKIAPMAVLMYLNTNEIFMITVIITSTIIGGLMGLNQTSMRKIMAYSSINHISWMLSAMMFSESLWKWYFIIYSAMNLLIVWTLNKLNISSTPQITMMSTMNPSLKIFFVLNFFSMGGIPPFIGFLPKWFTIQSLATNQMYLMACLMIIITLITLYFYMRIVIPPVNMTNSGTLAMLGLKGTFKKKSLTLMNSILLMSLPLATMAFNWT</sequence>
<keyword evidence="6" id="KW-0813">Transport</keyword>
<protein>
    <recommendedName>
        <fullName evidence="5 18">NADH-ubiquinone oxidoreductase chain 2</fullName>
        <ecNumber evidence="4 18">7.1.1.2</ecNumber>
    </recommendedName>
</protein>
<comment type="catalytic activity">
    <reaction evidence="17 18">
        <text>a ubiquinone + NADH + 5 H(+)(in) = a ubiquinol + NAD(+) + 4 H(+)(out)</text>
        <dbReference type="Rhea" id="RHEA:29091"/>
        <dbReference type="Rhea" id="RHEA-COMP:9565"/>
        <dbReference type="Rhea" id="RHEA-COMP:9566"/>
        <dbReference type="ChEBI" id="CHEBI:15378"/>
        <dbReference type="ChEBI" id="CHEBI:16389"/>
        <dbReference type="ChEBI" id="CHEBI:17976"/>
        <dbReference type="ChEBI" id="CHEBI:57540"/>
        <dbReference type="ChEBI" id="CHEBI:57945"/>
        <dbReference type="EC" id="7.1.1.2"/>
    </reaction>
</comment>
<keyword evidence="14 18" id="KW-0830">Ubiquinone</keyword>
<dbReference type="InterPro" id="IPR050175">
    <property type="entry name" value="Complex_I_Subunit_2"/>
</dbReference>
<keyword evidence="16 18" id="KW-0472">Membrane</keyword>
<dbReference type="GO" id="GO:0005743">
    <property type="term" value="C:mitochondrial inner membrane"/>
    <property type="evidence" value="ECO:0007669"/>
    <property type="project" value="UniProtKB-SubCell"/>
</dbReference>
<evidence type="ECO:0000256" key="3">
    <source>
        <dbReference type="ARBA" id="ARBA00007012"/>
    </source>
</evidence>
<gene>
    <name evidence="20" type="primary">nad2</name>
</gene>
<dbReference type="Pfam" id="PF00361">
    <property type="entry name" value="Proton_antipo_M"/>
    <property type="match status" value="1"/>
</dbReference>
<dbReference type="GO" id="GO:0008137">
    <property type="term" value="F:NADH dehydrogenase (ubiquinone) activity"/>
    <property type="evidence" value="ECO:0007669"/>
    <property type="project" value="UniProtKB-EC"/>
</dbReference>
<feature type="transmembrane region" description="Helical" evidence="18">
    <location>
        <begin position="237"/>
        <end position="259"/>
    </location>
</feature>
<dbReference type="InterPro" id="IPR003917">
    <property type="entry name" value="NADH_UbQ_OxRdtase_chain2"/>
</dbReference>
<evidence type="ECO:0000256" key="1">
    <source>
        <dbReference type="ARBA" id="ARBA00003257"/>
    </source>
</evidence>
<feature type="transmembrane region" description="Helical" evidence="18">
    <location>
        <begin position="271"/>
        <end position="290"/>
    </location>
</feature>
<evidence type="ECO:0000256" key="15">
    <source>
        <dbReference type="ARBA" id="ARBA00023128"/>
    </source>
</evidence>
<evidence type="ECO:0000259" key="19">
    <source>
        <dbReference type="Pfam" id="PF00361"/>
    </source>
</evidence>
<feature type="transmembrane region" description="Helical" evidence="18">
    <location>
        <begin position="96"/>
        <end position="114"/>
    </location>
</feature>
<evidence type="ECO:0000256" key="17">
    <source>
        <dbReference type="ARBA" id="ARBA00049551"/>
    </source>
</evidence>
<evidence type="ECO:0000256" key="12">
    <source>
        <dbReference type="ARBA" id="ARBA00022989"/>
    </source>
</evidence>
<evidence type="ECO:0000256" key="18">
    <source>
        <dbReference type="RuleBase" id="RU003403"/>
    </source>
</evidence>
<feature type="transmembrane region" description="Helical" evidence="18">
    <location>
        <begin position="200"/>
        <end position="216"/>
    </location>
</feature>
<organism evidence="20">
    <name type="scientific">Agrilus sp. AGR01</name>
    <dbReference type="NCBI Taxonomy" id="1205534"/>
    <lineage>
        <taxon>Eukaryota</taxon>
        <taxon>Metazoa</taxon>
        <taxon>Ecdysozoa</taxon>
        <taxon>Arthropoda</taxon>
        <taxon>Hexapoda</taxon>
        <taxon>Insecta</taxon>
        <taxon>Pterygota</taxon>
        <taxon>Neoptera</taxon>
        <taxon>Endopterygota</taxon>
        <taxon>Coleoptera</taxon>
        <taxon>Polyphaga</taxon>
        <taxon>Elateriformia</taxon>
        <taxon>Buprestoidea</taxon>
        <taxon>Buprestidae</taxon>
        <taxon>Agrilinae</taxon>
        <taxon>Agrilus</taxon>
    </lineage>
</organism>
<evidence type="ECO:0000256" key="8">
    <source>
        <dbReference type="ARBA" id="ARBA00022692"/>
    </source>
</evidence>
<dbReference type="EC" id="7.1.1.2" evidence="4 18"/>
<proteinExistence type="inferred from homology"/>
<evidence type="ECO:0000313" key="20">
    <source>
        <dbReference type="EMBL" id="ALO77392.1"/>
    </source>
</evidence>
<dbReference type="EMBL" id="JX412834">
    <property type="protein sequence ID" value="ALO77392.1"/>
    <property type="molecule type" value="Genomic_DNA"/>
</dbReference>
<evidence type="ECO:0000256" key="4">
    <source>
        <dbReference type="ARBA" id="ARBA00012944"/>
    </source>
</evidence>
<dbReference type="PANTHER" id="PTHR46552">
    <property type="entry name" value="NADH-UBIQUINONE OXIDOREDUCTASE CHAIN 2"/>
    <property type="match status" value="1"/>
</dbReference>
<keyword evidence="13 18" id="KW-0520">NAD</keyword>
<dbReference type="AlphaFoldDB" id="A0A0S2MRN2"/>
<dbReference type="GO" id="GO:0006120">
    <property type="term" value="P:mitochondrial electron transport, NADH to ubiquinone"/>
    <property type="evidence" value="ECO:0007669"/>
    <property type="project" value="InterPro"/>
</dbReference>
<evidence type="ECO:0000256" key="2">
    <source>
        <dbReference type="ARBA" id="ARBA00004448"/>
    </source>
</evidence>
<reference evidence="20" key="1">
    <citation type="submission" date="2012-06" db="EMBL/GenBank/DDBJ databases">
        <title>Mitogenomics of the Coleoptera under dense taxon sampling.</title>
        <authorList>
            <person name="Timmermans M.J.T.N."/>
            <person name="Lim J."/>
            <person name="Dodsworth S."/>
            <person name="Haran J."/>
            <person name="Ahrens D."/>
            <person name="Bocak L."/>
            <person name="London A."/>
            <person name="Culverwell L."/>
            <person name="Vogler A.P."/>
        </authorList>
    </citation>
    <scope>NUCLEOTIDE SEQUENCE</scope>
</reference>
<evidence type="ECO:0000256" key="16">
    <source>
        <dbReference type="ARBA" id="ARBA00023136"/>
    </source>
</evidence>
<geneLocation type="mitochondrion" evidence="20"/>
<feature type="transmembrane region" description="Helical" evidence="18">
    <location>
        <begin position="57"/>
        <end position="76"/>
    </location>
</feature>
<keyword evidence="9 18" id="KW-0999">Mitochondrion inner membrane</keyword>
<evidence type="ECO:0000256" key="5">
    <source>
        <dbReference type="ARBA" id="ARBA00021008"/>
    </source>
</evidence>
<accession>A0A0S2MRN2</accession>
<feature type="domain" description="NADH:quinone oxidoreductase/Mrp antiporter transmembrane" evidence="19">
    <location>
        <begin position="23"/>
        <end position="286"/>
    </location>
</feature>
<dbReference type="PANTHER" id="PTHR46552:SF1">
    <property type="entry name" value="NADH-UBIQUINONE OXIDOREDUCTASE CHAIN 2"/>
    <property type="match status" value="1"/>
</dbReference>
<evidence type="ECO:0000256" key="13">
    <source>
        <dbReference type="ARBA" id="ARBA00023027"/>
    </source>
</evidence>
<comment type="similarity">
    <text evidence="3 18">Belongs to the complex I subunit 2 family.</text>
</comment>
<comment type="function">
    <text evidence="1">Core subunit of the mitochondrial membrane respiratory chain NADH dehydrogenase (Complex I) that is believed to belong to the minimal assembly required for catalysis. Complex I functions in the transfer of electrons from NADH to the respiratory chain. The immediate electron acceptor for the enzyme is believed to be ubiquinone.</text>
</comment>
<dbReference type="PRINTS" id="PR01436">
    <property type="entry name" value="NADHDHGNASE2"/>
</dbReference>
<comment type="subcellular location">
    <subcellularLocation>
        <location evidence="2 18">Mitochondrion inner membrane</location>
        <topology evidence="2 18">Multi-pass membrane protein</topology>
    </subcellularLocation>
</comment>
<name>A0A0S2MRN2_9COLE</name>
<evidence type="ECO:0000256" key="9">
    <source>
        <dbReference type="ARBA" id="ARBA00022792"/>
    </source>
</evidence>
<evidence type="ECO:0000256" key="10">
    <source>
        <dbReference type="ARBA" id="ARBA00022967"/>
    </source>
</evidence>
<keyword evidence="15 18" id="KW-0496">Mitochondrion</keyword>
<keyword evidence="8 18" id="KW-0812">Transmembrane</keyword>
<dbReference type="InterPro" id="IPR001750">
    <property type="entry name" value="ND/Mrp_TM"/>
</dbReference>
<evidence type="ECO:0000256" key="11">
    <source>
        <dbReference type="ARBA" id="ARBA00022982"/>
    </source>
</evidence>
<evidence type="ECO:0000256" key="14">
    <source>
        <dbReference type="ARBA" id="ARBA00023075"/>
    </source>
</evidence>
<evidence type="ECO:0000256" key="7">
    <source>
        <dbReference type="ARBA" id="ARBA00022660"/>
    </source>
</evidence>
<keyword evidence="10 18" id="KW-1278">Translocase</keyword>
<keyword evidence="11 18" id="KW-0249">Electron transport</keyword>
<keyword evidence="7 18" id="KW-0679">Respiratory chain</keyword>